<accession>A0A096CP44</accession>
<reference evidence="2 3" key="1">
    <citation type="submission" date="2011-08" db="EMBL/GenBank/DDBJ databases">
        <title>The Genome Sequence of Clostridium orbiscindens 1_3_50AFAA.</title>
        <authorList>
            <consortium name="The Broad Institute Genome Sequencing Platform"/>
            <person name="Earl A."/>
            <person name="Ward D."/>
            <person name="Feldgarden M."/>
            <person name="Gevers D."/>
            <person name="Daigneault M."/>
            <person name="Strauss J."/>
            <person name="Allen-Vercoe E."/>
            <person name="Young S.K."/>
            <person name="Zeng Q."/>
            <person name="Gargeya S."/>
            <person name="Fitzgerald M."/>
            <person name="Haas B."/>
            <person name="Abouelleil A."/>
            <person name="Alvarado L."/>
            <person name="Arachchi H.M."/>
            <person name="Berlin A."/>
            <person name="Brown A."/>
            <person name="Chapman S.B."/>
            <person name="Chen Z."/>
            <person name="Dunbar C."/>
            <person name="Freedman E."/>
            <person name="Gearin G."/>
            <person name="Gellesch M."/>
            <person name="Goldberg J."/>
            <person name="Griggs A."/>
            <person name="Gujja S."/>
            <person name="Heiman D."/>
            <person name="Howarth C."/>
            <person name="Larson L."/>
            <person name="Lui A."/>
            <person name="MacDonald P.J.P."/>
            <person name="Montmayeur A."/>
            <person name="Murphy C."/>
            <person name="Neiman D."/>
            <person name="Pearson M."/>
            <person name="Priest M."/>
            <person name="Roberts A."/>
            <person name="Saif S."/>
            <person name="Shea T."/>
            <person name="Shenoy N."/>
            <person name="Sisk P."/>
            <person name="Stolte C."/>
            <person name="Sykes S."/>
            <person name="Wortman J."/>
            <person name="Nusbaum C."/>
            <person name="Birren B."/>
        </authorList>
    </citation>
    <scope>NUCLEOTIDE SEQUENCE [LARGE SCALE GENOMIC DNA]</scope>
    <source>
        <strain evidence="2 3">1_3_50AFAA</strain>
    </source>
</reference>
<evidence type="ECO:0000259" key="1">
    <source>
        <dbReference type="Pfam" id="PF08769"/>
    </source>
</evidence>
<dbReference type="GO" id="GO:0005737">
    <property type="term" value="C:cytoplasm"/>
    <property type="evidence" value="ECO:0007669"/>
    <property type="project" value="InterPro"/>
</dbReference>
<dbReference type="GO" id="GO:0003700">
    <property type="term" value="F:DNA-binding transcription factor activity"/>
    <property type="evidence" value="ECO:0007669"/>
    <property type="project" value="InterPro"/>
</dbReference>
<dbReference type="Pfam" id="PF08769">
    <property type="entry name" value="Spo0A_C"/>
    <property type="match status" value="1"/>
</dbReference>
<dbReference type="AlphaFoldDB" id="A0A096CP44"/>
<name>A0A096CP44_FLAPL</name>
<dbReference type="GO" id="GO:0042173">
    <property type="term" value="P:regulation of sporulation resulting in formation of a cellular spore"/>
    <property type="evidence" value="ECO:0007669"/>
    <property type="project" value="InterPro"/>
</dbReference>
<organism evidence="2 3">
    <name type="scientific">Flavonifractor plautii 1_3_50AFAA</name>
    <dbReference type="NCBI Taxonomy" id="742738"/>
    <lineage>
        <taxon>Bacteria</taxon>
        <taxon>Bacillati</taxon>
        <taxon>Bacillota</taxon>
        <taxon>Clostridia</taxon>
        <taxon>Eubacteriales</taxon>
        <taxon>Oscillospiraceae</taxon>
        <taxon>Flavonifractor</taxon>
    </lineage>
</organism>
<dbReference type="EMBL" id="ADLO01000038">
    <property type="protein sequence ID" value="KGF56572.1"/>
    <property type="molecule type" value="Genomic_DNA"/>
</dbReference>
<protein>
    <recommendedName>
        <fullName evidence="1">Sporulation initiation factor Spo0A C-terminal domain-containing protein</fullName>
    </recommendedName>
</protein>
<dbReference type="Proteomes" id="UP000029585">
    <property type="component" value="Unassembled WGS sequence"/>
</dbReference>
<proteinExistence type="predicted"/>
<dbReference type="HOGENOM" id="CLU_072509_2_1_9"/>
<gene>
    <name evidence="2" type="ORF">HMPREF9460_00916</name>
</gene>
<evidence type="ECO:0000313" key="3">
    <source>
        <dbReference type="Proteomes" id="UP000029585"/>
    </source>
</evidence>
<dbReference type="InterPro" id="IPR016032">
    <property type="entry name" value="Sig_transdc_resp-reg_C-effctor"/>
</dbReference>
<dbReference type="InterPro" id="IPR014879">
    <property type="entry name" value="Spo0A_C"/>
</dbReference>
<keyword evidence="3" id="KW-1185">Reference proteome</keyword>
<dbReference type="eggNOG" id="ENOG5032C01">
    <property type="taxonomic scope" value="Bacteria"/>
</dbReference>
<evidence type="ECO:0000313" key="2">
    <source>
        <dbReference type="EMBL" id="KGF56572.1"/>
    </source>
</evidence>
<dbReference type="GO" id="GO:0003677">
    <property type="term" value="F:DNA binding"/>
    <property type="evidence" value="ECO:0007669"/>
    <property type="project" value="InterPro"/>
</dbReference>
<dbReference type="SUPFAM" id="SSF46894">
    <property type="entry name" value="C-terminal effector domain of the bipartite response regulators"/>
    <property type="match status" value="1"/>
</dbReference>
<dbReference type="GO" id="GO:0005509">
    <property type="term" value="F:calcium ion binding"/>
    <property type="evidence" value="ECO:0007669"/>
    <property type="project" value="InterPro"/>
</dbReference>
<dbReference type="InterPro" id="IPR036388">
    <property type="entry name" value="WH-like_DNA-bd_sf"/>
</dbReference>
<comment type="caution">
    <text evidence="2">The sequence shown here is derived from an EMBL/GenBank/DDBJ whole genome shotgun (WGS) entry which is preliminary data.</text>
</comment>
<sequence>MRLGPHQSWTLPYIYFLKKGVCPMTNFTLSPTFDAANASQKAELLLRRLGVRRNLVGFDYTVYMSVQVAANPSSLQLITKRLYRETAKQFHTTSIAVERAVRTVIGDCWKLEDHSLLDTLAGRHLTRSPSNSVFIDLVAGYLRYPLS</sequence>
<dbReference type="Gene3D" id="1.10.10.10">
    <property type="entry name" value="Winged helix-like DNA-binding domain superfamily/Winged helix DNA-binding domain"/>
    <property type="match status" value="1"/>
</dbReference>
<feature type="domain" description="Sporulation initiation factor Spo0A C-terminal" evidence="1">
    <location>
        <begin position="45"/>
        <end position="141"/>
    </location>
</feature>